<gene>
    <name evidence="2" type="ORF">B5M42_17800</name>
</gene>
<proteinExistence type="predicted"/>
<name>A0A4Y8PW45_9BACL</name>
<keyword evidence="1" id="KW-1133">Transmembrane helix</keyword>
<dbReference type="RefSeq" id="WP_134755236.1">
    <property type="nucleotide sequence ID" value="NZ_MYFO02000004.1"/>
</dbReference>
<keyword evidence="1" id="KW-0812">Transmembrane</keyword>
<feature type="transmembrane region" description="Helical" evidence="1">
    <location>
        <begin position="52"/>
        <end position="85"/>
    </location>
</feature>
<evidence type="ECO:0000256" key="1">
    <source>
        <dbReference type="SAM" id="Phobius"/>
    </source>
</evidence>
<organism evidence="2 3">
    <name type="scientific">Paenibacillus athensensis</name>
    <dbReference type="NCBI Taxonomy" id="1967502"/>
    <lineage>
        <taxon>Bacteria</taxon>
        <taxon>Bacillati</taxon>
        <taxon>Bacillota</taxon>
        <taxon>Bacilli</taxon>
        <taxon>Bacillales</taxon>
        <taxon>Paenibacillaceae</taxon>
        <taxon>Paenibacillus</taxon>
    </lineage>
</organism>
<comment type="caution">
    <text evidence="2">The sequence shown here is derived from an EMBL/GenBank/DDBJ whole genome shotgun (WGS) entry which is preliminary data.</text>
</comment>
<keyword evidence="3" id="KW-1185">Reference proteome</keyword>
<dbReference type="Proteomes" id="UP000298246">
    <property type="component" value="Unassembled WGS sequence"/>
</dbReference>
<dbReference type="EMBL" id="MYFO01000027">
    <property type="protein sequence ID" value="TFE85243.1"/>
    <property type="molecule type" value="Genomic_DNA"/>
</dbReference>
<dbReference type="AlphaFoldDB" id="A0A4Y8PW45"/>
<feature type="transmembrane region" description="Helical" evidence="1">
    <location>
        <begin position="97"/>
        <end position="120"/>
    </location>
</feature>
<keyword evidence="1" id="KW-0472">Membrane</keyword>
<accession>A0A4Y8PW45</accession>
<sequence>MPTEHHHPDVSPQPSLEDTTNTAYFSYAALETQRFGGPPFAPVAPKSPLPNLALVFGLIGLGLNLLLLTVPLGLPCTLTAFVLGLISRSRYRRSGGLTTALLSLLVLAYWLASFLVPVLIDPTLFK</sequence>
<protein>
    <recommendedName>
        <fullName evidence="4">DUF4190 domain-containing protein</fullName>
    </recommendedName>
</protein>
<reference evidence="2 3" key="1">
    <citation type="submission" date="2017-03" db="EMBL/GenBank/DDBJ databases">
        <title>Isolation of Levoglucosan Utilizing Bacteria.</title>
        <authorList>
            <person name="Arya A.S."/>
        </authorList>
    </citation>
    <scope>NUCLEOTIDE SEQUENCE [LARGE SCALE GENOMIC DNA]</scope>
    <source>
        <strain evidence="2 3">MEC069</strain>
    </source>
</reference>
<evidence type="ECO:0000313" key="2">
    <source>
        <dbReference type="EMBL" id="TFE85243.1"/>
    </source>
</evidence>
<evidence type="ECO:0000313" key="3">
    <source>
        <dbReference type="Proteomes" id="UP000298246"/>
    </source>
</evidence>
<evidence type="ECO:0008006" key="4">
    <source>
        <dbReference type="Google" id="ProtNLM"/>
    </source>
</evidence>